<reference evidence="2 3" key="1">
    <citation type="journal article" date="2015" name="Stand. Genomic Sci.">
        <title>Complete genome sequence and description of Salinispira pacifica gen. nov., sp. nov., a novel spirochaete isolated form a hypersaline microbial mat.</title>
        <authorList>
            <person name="Ben Hania W."/>
            <person name="Joseph M."/>
            <person name="Schumann P."/>
            <person name="Bunk B."/>
            <person name="Fiebig A."/>
            <person name="Sproer C."/>
            <person name="Klenk H.P."/>
            <person name="Fardeau M.L."/>
            <person name="Spring S."/>
        </authorList>
    </citation>
    <scope>NUCLEOTIDE SEQUENCE [LARGE SCALE GENOMIC DNA]</scope>
    <source>
        <strain evidence="2 3">L21-RPul-D2</strain>
    </source>
</reference>
<dbReference type="InterPro" id="IPR013766">
    <property type="entry name" value="Thioredoxin_domain"/>
</dbReference>
<name>V5WKP5_9SPIO</name>
<dbReference type="SUPFAM" id="SSF52833">
    <property type="entry name" value="Thioredoxin-like"/>
    <property type="match status" value="1"/>
</dbReference>
<dbReference type="Proteomes" id="UP000018680">
    <property type="component" value="Chromosome"/>
</dbReference>
<evidence type="ECO:0000313" key="2">
    <source>
        <dbReference type="EMBL" id="AHC16323.1"/>
    </source>
</evidence>
<evidence type="ECO:0000259" key="1">
    <source>
        <dbReference type="PROSITE" id="PS51352"/>
    </source>
</evidence>
<evidence type="ECO:0000313" key="3">
    <source>
        <dbReference type="Proteomes" id="UP000018680"/>
    </source>
</evidence>
<dbReference type="EMBL" id="CP006939">
    <property type="protein sequence ID" value="AHC16323.1"/>
    <property type="molecule type" value="Genomic_DNA"/>
</dbReference>
<dbReference type="STRING" id="1307761.L21SP2_2977"/>
<dbReference type="OrthoDB" id="411356at2"/>
<dbReference type="KEGG" id="slr:L21SP2_2977"/>
<dbReference type="PROSITE" id="PS51352">
    <property type="entry name" value="THIOREDOXIN_2"/>
    <property type="match status" value="1"/>
</dbReference>
<dbReference type="HOGENOM" id="CLU_090389_16_1_12"/>
<dbReference type="eggNOG" id="COG0526">
    <property type="taxonomic scope" value="Bacteria"/>
</dbReference>
<gene>
    <name evidence="2" type="ORF">L21SP2_2977</name>
</gene>
<organism evidence="2 3">
    <name type="scientific">Salinispira pacifica</name>
    <dbReference type="NCBI Taxonomy" id="1307761"/>
    <lineage>
        <taxon>Bacteria</taxon>
        <taxon>Pseudomonadati</taxon>
        <taxon>Spirochaetota</taxon>
        <taxon>Spirochaetia</taxon>
        <taxon>Spirochaetales</taxon>
        <taxon>Spirochaetaceae</taxon>
        <taxon>Salinispira</taxon>
    </lineage>
</organism>
<protein>
    <submittedName>
        <fullName evidence="2">Thioredoxin</fullName>
    </submittedName>
</protein>
<accession>V5WKP5</accession>
<feature type="domain" description="Thioredoxin" evidence="1">
    <location>
        <begin position="1"/>
        <end position="104"/>
    </location>
</feature>
<dbReference type="Gene3D" id="3.40.30.10">
    <property type="entry name" value="Glutaredoxin"/>
    <property type="match status" value="1"/>
</dbReference>
<sequence length="108" mass="12334">MKEIQSFSELKTNIENSRMLLGYFSAPDCGVCTALKPKVLEILQDYPEIESVYVNVREQQEAAAQHAIFTIPGILVFAEGKEAVREARFVHVDELREKIHRLHSMLFA</sequence>
<dbReference type="RefSeq" id="WP_024269220.1">
    <property type="nucleotide sequence ID" value="NC_023035.1"/>
</dbReference>
<dbReference type="Pfam" id="PF00085">
    <property type="entry name" value="Thioredoxin"/>
    <property type="match status" value="1"/>
</dbReference>
<dbReference type="CDD" id="cd02947">
    <property type="entry name" value="TRX_family"/>
    <property type="match status" value="1"/>
</dbReference>
<proteinExistence type="predicted"/>
<dbReference type="InterPro" id="IPR036249">
    <property type="entry name" value="Thioredoxin-like_sf"/>
</dbReference>
<keyword evidence="3" id="KW-1185">Reference proteome</keyword>
<dbReference type="AlphaFoldDB" id="V5WKP5"/>